<reference evidence="1 2" key="1">
    <citation type="submission" date="2018-09" db="EMBL/GenBank/DDBJ databases">
        <title>Rhizobium sp. MAE2-X.</title>
        <authorList>
            <person name="Lee Y."/>
            <person name="Jeon C.O."/>
        </authorList>
    </citation>
    <scope>NUCLEOTIDE SEQUENCE [LARGE SCALE GENOMIC DNA]</scope>
    <source>
        <strain evidence="1 2">MAE2-X</strain>
        <plasmid evidence="1 2">p1</plasmid>
    </source>
</reference>
<sequence length="88" mass="9786">MLSRLQSAGPRQPKSACDFICQDFSNGPARRRLRVGTKFVHCVRSIVYGPVGHRIFLIMSSRSGTHMLNPRGGDFAQHGKPVIFLSMT</sequence>
<evidence type="ECO:0000313" key="2">
    <source>
        <dbReference type="Proteomes" id="UP000596351"/>
    </source>
</evidence>
<dbReference type="Proteomes" id="UP000596351">
    <property type="component" value="Plasmid p1"/>
</dbReference>
<evidence type="ECO:0000313" key="1">
    <source>
        <dbReference type="EMBL" id="QRF54192.1"/>
    </source>
</evidence>
<accession>A0ABX7F0U5</accession>
<keyword evidence="2" id="KW-1185">Reference proteome</keyword>
<gene>
    <name evidence="1" type="ORF">D4A92_21880</name>
</gene>
<protein>
    <submittedName>
        <fullName evidence="1">Uncharacterized protein</fullName>
    </submittedName>
</protein>
<geneLocation type="plasmid" evidence="1 2">
    <name>p1</name>
</geneLocation>
<organism evidence="1 2">
    <name type="scientific">Rhizobium rosettiformans</name>
    <dbReference type="NCBI Taxonomy" id="1368430"/>
    <lineage>
        <taxon>Bacteria</taxon>
        <taxon>Pseudomonadati</taxon>
        <taxon>Pseudomonadota</taxon>
        <taxon>Alphaproteobacteria</taxon>
        <taxon>Hyphomicrobiales</taxon>
        <taxon>Rhizobiaceae</taxon>
        <taxon>Rhizobium/Agrobacterium group</taxon>
        <taxon>Rhizobium</taxon>
    </lineage>
</organism>
<proteinExistence type="predicted"/>
<dbReference type="EMBL" id="CP032406">
    <property type="protein sequence ID" value="QRF54192.1"/>
    <property type="molecule type" value="Genomic_DNA"/>
</dbReference>
<keyword evidence="1" id="KW-0614">Plasmid</keyword>
<name>A0ABX7F0U5_9HYPH</name>